<protein>
    <submittedName>
        <fullName evidence="2">Uncharacterized protein</fullName>
    </submittedName>
</protein>
<evidence type="ECO:0000256" key="1">
    <source>
        <dbReference type="SAM" id="MobiDB-lite"/>
    </source>
</evidence>
<feature type="compositionally biased region" description="Low complexity" evidence="1">
    <location>
        <begin position="273"/>
        <end position="282"/>
    </location>
</feature>
<feature type="region of interest" description="Disordered" evidence="1">
    <location>
        <begin position="262"/>
        <end position="282"/>
    </location>
</feature>
<dbReference type="EMBL" id="FNFB01000001">
    <property type="protein sequence ID" value="SDJ36626.1"/>
    <property type="molecule type" value="Genomic_DNA"/>
</dbReference>
<dbReference type="STRING" id="683260.SAMN05421874_101578"/>
<proteinExistence type="predicted"/>
<feature type="region of interest" description="Disordered" evidence="1">
    <location>
        <begin position="38"/>
        <end position="94"/>
    </location>
</feature>
<feature type="compositionally biased region" description="Basic residues" evidence="1">
    <location>
        <begin position="85"/>
        <end position="94"/>
    </location>
</feature>
<keyword evidence="3" id="KW-1185">Reference proteome</keyword>
<feature type="region of interest" description="Disordered" evidence="1">
    <location>
        <begin position="147"/>
        <end position="197"/>
    </location>
</feature>
<evidence type="ECO:0000313" key="3">
    <source>
        <dbReference type="Proteomes" id="UP000198683"/>
    </source>
</evidence>
<dbReference type="Proteomes" id="UP000198683">
    <property type="component" value="Unassembled WGS sequence"/>
</dbReference>
<organism evidence="2 3">
    <name type="scientific">Nonomuraea maritima</name>
    <dbReference type="NCBI Taxonomy" id="683260"/>
    <lineage>
        <taxon>Bacteria</taxon>
        <taxon>Bacillati</taxon>
        <taxon>Actinomycetota</taxon>
        <taxon>Actinomycetes</taxon>
        <taxon>Streptosporangiales</taxon>
        <taxon>Streptosporangiaceae</taxon>
        <taxon>Nonomuraea</taxon>
    </lineage>
</organism>
<accession>A0A1G8T547</accession>
<reference evidence="2 3" key="1">
    <citation type="submission" date="2016-10" db="EMBL/GenBank/DDBJ databases">
        <authorList>
            <person name="de Groot N.N."/>
        </authorList>
    </citation>
    <scope>NUCLEOTIDE SEQUENCE [LARGE SCALE GENOMIC DNA]</scope>
    <source>
        <strain evidence="2 3">CGMCC 4.5681</strain>
    </source>
</reference>
<feature type="compositionally biased region" description="Low complexity" evidence="1">
    <location>
        <begin position="38"/>
        <end position="54"/>
    </location>
</feature>
<sequence>MPSTSRCRAADVGGLVAGPAALSVAGVDPRSLSWQSSRALPRARSARVRAPAGRGSRDTLRSGTEAAAERFATLPTPHAHDPPPRSHHHPRRPTTKADAYFEARRAEWVTAFERAHSHHHARRRGTEADAYSEARRARWVATFATRHAHVHSRRSHRPRAAFPRPAAATPQASTAMHERPRRARGHPRQSRHRARRSTTGCDIRTTVHDNRLTAHGTPAVILGKHHHARRPTTVHGRPSIVRGRFRAGCGVIGPVLRGAGDRLSRSAVRRSSLRPSRPGDNP</sequence>
<feature type="compositionally biased region" description="Low complexity" evidence="1">
    <location>
        <begin position="160"/>
        <end position="170"/>
    </location>
</feature>
<dbReference type="AlphaFoldDB" id="A0A1G8T547"/>
<feature type="compositionally biased region" description="Basic residues" evidence="1">
    <location>
        <begin position="147"/>
        <end position="159"/>
    </location>
</feature>
<feature type="compositionally biased region" description="Basic residues" evidence="1">
    <location>
        <begin position="179"/>
        <end position="196"/>
    </location>
</feature>
<evidence type="ECO:0000313" key="2">
    <source>
        <dbReference type="EMBL" id="SDJ36626.1"/>
    </source>
</evidence>
<name>A0A1G8T547_9ACTN</name>
<gene>
    <name evidence="2" type="ORF">SAMN05421874_101578</name>
</gene>